<dbReference type="RefSeq" id="WP_131926410.1">
    <property type="nucleotide sequence ID" value="NZ_SMAG01000010.1"/>
</dbReference>
<feature type="transmembrane region" description="Helical" evidence="1">
    <location>
        <begin position="169"/>
        <end position="187"/>
    </location>
</feature>
<feature type="transmembrane region" description="Helical" evidence="1">
    <location>
        <begin position="53"/>
        <end position="77"/>
    </location>
</feature>
<comment type="caution">
    <text evidence="2">The sequence shown here is derived from an EMBL/GenBank/DDBJ whole genome shotgun (WGS) entry which is preliminary data.</text>
</comment>
<gene>
    <name evidence="2" type="ORF">EDD58_11031</name>
</gene>
<keyword evidence="1" id="KW-0812">Transmembrane</keyword>
<evidence type="ECO:0000256" key="1">
    <source>
        <dbReference type="SAM" id="Phobius"/>
    </source>
</evidence>
<organism evidence="2 3">
    <name type="scientific">Hazenella coriacea</name>
    <dbReference type="NCBI Taxonomy" id="1179467"/>
    <lineage>
        <taxon>Bacteria</taxon>
        <taxon>Bacillati</taxon>
        <taxon>Bacillota</taxon>
        <taxon>Bacilli</taxon>
        <taxon>Bacillales</taxon>
        <taxon>Thermoactinomycetaceae</taxon>
        <taxon>Hazenella</taxon>
    </lineage>
</organism>
<dbReference type="AlphaFoldDB" id="A0A4R3L1G0"/>
<name>A0A4R3L1G0_9BACL</name>
<keyword evidence="3" id="KW-1185">Reference proteome</keyword>
<dbReference type="OrthoDB" id="2990722at2"/>
<reference evidence="2 3" key="1">
    <citation type="submission" date="2019-03" db="EMBL/GenBank/DDBJ databases">
        <title>Genomic Encyclopedia of Type Strains, Phase IV (KMG-IV): sequencing the most valuable type-strain genomes for metagenomic binning, comparative biology and taxonomic classification.</title>
        <authorList>
            <person name="Goeker M."/>
        </authorList>
    </citation>
    <scope>NUCLEOTIDE SEQUENCE [LARGE SCALE GENOMIC DNA]</scope>
    <source>
        <strain evidence="2 3">DSM 45707</strain>
    </source>
</reference>
<accession>A0A4R3L1G0</accession>
<sequence>MGVRKSWFHWLFRGSACLHFTSSLFMLFVLMHVVGGSFGVRMNYFLYNEHWVIVSWLSSLLAIFSMVATFSIFTFALDQSYRIILRWAWLISVIGAVAILLNHFMQVTIIANLFKLFWQMPSYDLANHMQQWDDLLSLIMKLYAPTCFAISGLIYTAVMFRTHFFSKVLNWWSLSIWGVLLGGTVVFNYIQEWFPYFIGSSIFMYIPWLWIVGGKMKPQFSN</sequence>
<feature type="transmembrane region" description="Helical" evidence="1">
    <location>
        <begin position="138"/>
        <end position="157"/>
    </location>
</feature>
<dbReference type="EMBL" id="SMAG01000010">
    <property type="protein sequence ID" value="TCS92805.1"/>
    <property type="molecule type" value="Genomic_DNA"/>
</dbReference>
<keyword evidence="1" id="KW-1133">Transmembrane helix</keyword>
<feature type="transmembrane region" description="Helical" evidence="1">
    <location>
        <begin position="12"/>
        <end position="33"/>
    </location>
</feature>
<feature type="transmembrane region" description="Helical" evidence="1">
    <location>
        <begin position="89"/>
        <end position="118"/>
    </location>
</feature>
<protein>
    <submittedName>
        <fullName evidence="2">Uncharacterized protein</fullName>
    </submittedName>
</protein>
<evidence type="ECO:0000313" key="3">
    <source>
        <dbReference type="Proteomes" id="UP000294937"/>
    </source>
</evidence>
<keyword evidence="1" id="KW-0472">Membrane</keyword>
<proteinExistence type="predicted"/>
<dbReference type="Proteomes" id="UP000294937">
    <property type="component" value="Unassembled WGS sequence"/>
</dbReference>
<evidence type="ECO:0000313" key="2">
    <source>
        <dbReference type="EMBL" id="TCS92805.1"/>
    </source>
</evidence>
<feature type="transmembrane region" description="Helical" evidence="1">
    <location>
        <begin position="193"/>
        <end position="212"/>
    </location>
</feature>